<evidence type="ECO:0000256" key="2">
    <source>
        <dbReference type="SAM" id="Phobius"/>
    </source>
</evidence>
<dbReference type="InterPro" id="IPR010559">
    <property type="entry name" value="Sig_transdc_His_kin_internal"/>
</dbReference>
<dbReference type="InterPro" id="IPR050640">
    <property type="entry name" value="Bact_2-comp_sensor_kinase"/>
</dbReference>
<evidence type="ECO:0000259" key="5">
    <source>
        <dbReference type="Pfam" id="PF07495"/>
    </source>
</evidence>
<name>A0A5B8V9Y6_9BACT</name>
<evidence type="ECO:0008006" key="8">
    <source>
        <dbReference type="Google" id="ProtNLM"/>
    </source>
</evidence>
<dbReference type="PANTHER" id="PTHR34220">
    <property type="entry name" value="SENSOR HISTIDINE KINASE YPDA"/>
    <property type="match status" value="1"/>
</dbReference>
<dbReference type="Pfam" id="PF06580">
    <property type="entry name" value="His_kinase"/>
    <property type="match status" value="1"/>
</dbReference>
<feature type="coiled-coil region" evidence="1">
    <location>
        <begin position="563"/>
        <end position="590"/>
    </location>
</feature>
<feature type="transmembrane region" description="Helical" evidence="2">
    <location>
        <begin position="538"/>
        <end position="558"/>
    </location>
</feature>
<feature type="signal peptide" evidence="3">
    <location>
        <begin position="1"/>
        <end position="34"/>
    </location>
</feature>
<dbReference type="InterPro" id="IPR015943">
    <property type="entry name" value="WD40/YVTN_repeat-like_dom_sf"/>
</dbReference>
<keyword evidence="1" id="KW-0175">Coiled coil</keyword>
<dbReference type="InterPro" id="IPR013783">
    <property type="entry name" value="Ig-like_fold"/>
</dbReference>
<protein>
    <recommendedName>
        <fullName evidence="8">Signal transduction histidine kinase internal region domain-containing protein</fullName>
    </recommendedName>
</protein>
<dbReference type="Gene3D" id="3.30.565.10">
    <property type="entry name" value="Histidine kinase-like ATPase, C-terminal domain"/>
    <property type="match status" value="1"/>
</dbReference>
<evidence type="ECO:0000256" key="1">
    <source>
        <dbReference type="SAM" id="Coils"/>
    </source>
</evidence>
<dbReference type="Proteomes" id="UP000321533">
    <property type="component" value="Chromosome"/>
</dbReference>
<keyword evidence="7" id="KW-1185">Reference proteome</keyword>
<keyword evidence="3" id="KW-0732">Signal</keyword>
<feature type="domain" description="Signal transduction histidine kinase internal region" evidence="4">
    <location>
        <begin position="581"/>
        <end position="660"/>
    </location>
</feature>
<keyword evidence="2" id="KW-0472">Membrane</keyword>
<gene>
    <name evidence="6" type="ORF">FRZ67_13400</name>
</gene>
<evidence type="ECO:0000313" key="6">
    <source>
        <dbReference type="EMBL" id="QEC68244.1"/>
    </source>
</evidence>
<sequence>MNKCYSCSVTTSKHMSKPFRILILSLFIYSAAFAQQFETIPQDVFSGIKLLKFGNILCTTKGSVLVAHSMGIAEIDRMQIELVTTSGPLINDKGGKSFLGKNSNIFKDQYDSLTGIKLMCEGPDKIMYVVSNHNNFGCINYNLNKAIGCAPFNFPTDNGEQKVVTNIWIDGEGNLFVATNNDSIYIIEKATKLFKSDNSNKVLPTFVPGIDKDSNFVVITGALPVKRFSLGPGIIPYSFAQNSDDTRIILIGTNNGLYGYDKQTGQNINYFKDEKNNKLTITNIEENKIGSFIWFSTLEKGMGKFNIATKNVNFFEYQKKRSGNDTMYPINTFSRKSANELFVAVADSLPAVFNTSTGEYLFINDTIFYHTANKTTDIKADALGNLFITKGDGFYWSKNWMQNNSSSFKSDSSLYGPFVTDILLNGIRYNSRYEFYGRYESLKKINLKYNENYIQIYYSCRGINPDSLIYSWKMDNFSSEWQVMPYSIFGDELNIINFENLKPGTYNLRIRAKSGSRPWLKNEVQLVITIAPPFWQTWWFWLSVIIGVLLLVFVIVKWRVNAVRKQERVKAKHEKDMLQLEAKALRAQMNPHFIFNCMNSIKALVLQKEEDKAVNYLTTFSKLIRTIFQNSDKREITLYDEIETCKLYTQLESMRFGKKFSYHFNIDETIDLKSIQVPALIIQPFIENAIWHGIMPKEEGGKLTVSVTKKGDAISCIIDDDGIGREMSKQNKFKGEPSTHQSKGVHLTQSRLDLNNALNQRNASVEIIDKKDTAGNAAGTKVVLTFVEF</sequence>
<dbReference type="KEGG" id="pgin:FRZ67_13400"/>
<dbReference type="InterPro" id="IPR011123">
    <property type="entry name" value="Y_Y_Y"/>
</dbReference>
<dbReference type="InterPro" id="IPR036890">
    <property type="entry name" value="HATPase_C_sf"/>
</dbReference>
<feature type="chain" id="PRO_5022992915" description="Signal transduction histidine kinase internal region domain-containing protein" evidence="3">
    <location>
        <begin position="35"/>
        <end position="789"/>
    </location>
</feature>
<dbReference type="Gene3D" id="2.60.40.10">
    <property type="entry name" value="Immunoglobulins"/>
    <property type="match status" value="1"/>
</dbReference>
<dbReference type="PANTHER" id="PTHR34220:SF7">
    <property type="entry name" value="SENSOR HISTIDINE KINASE YPDA"/>
    <property type="match status" value="1"/>
</dbReference>
<reference evidence="6 7" key="1">
    <citation type="journal article" date="2016" name="Int. J. Syst. Evol. Microbiol.">
        <title>Panacibacter ginsenosidivorans gen. nov., sp. nov., with ginsenoside converting activity isolated from soil of a ginseng field.</title>
        <authorList>
            <person name="Siddiqi M.Z."/>
            <person name="Muhammad Shafi S."/>
            <person name="Choi K.D."/>
            <person name="Im W.T."/>
        </authorList>
    </citation>
    <scope>NUCLEOTIDE SEQUENCE [LARGE SCALE GENOMIC DNA]</scope>
    <source>
        <strain evidence="6 7">Gsoil1550</strain>
    </source>
</reference>
<evidence type="ECO:0000313" key="7">
    <source>
        <dbReference type="Proteomes" id="UP000321533"/>
    </source>
</evidence>
<dbReference type="AlphaFoldDB" id="A0A5B8V9Y6"/>
<keyword evidence="2" id="KW-1133">Transmembrane helix</keyword>
<feature type="domain" description="Two component regulator three Y" evidence="5">
    <location>
        <begin position="464"/>
        <end position="530"/>
    </location>
</feature>
<evidence type="ECO:0000256" key="3">
    <source>
        <dbReference type="SAM" id="SignalP"/>
    </source>
</evidence>
<keyword evidence="2" id="KW-0812">Transmembrane</keyword>
<organism evidence="6 7">
    <name type="scientific">Panacibacter ginsenosidivorans</name>
    <dbReference type="NCBI Taxonomy" id="1813871"/>
    <lineage>
        <taxon>Bacteria</taxon>
        <taxon>Pseudomonadati</taxon>
        <taxon>Bacteroidota</taxon>
        <taxon>Chitinophagia</taxon>
        <taxon>Chitinophagales</taxon>
        <taxon>Chitinophagaceae</taxon>
        <taxon>Panacibacter</taxon>
    </lineage>
</organism>
<dbReference type="SUPFAM" id="SSF50998">
    <property type="entry name" value="Quinoprotein alcohol dehydrogenase-like"/>
    <property type="match status" value="1"/>
</dbReference>
<accession>A0A5B8V9Y6</accession>
<proteinExistence type="predicted"/>
<dbReference type="InterPro" id="IPR011047">
    <property type="entry name" value="Quinoprotein_ADH-like_sf"/>
</dbReference>
<dbReference type="Pfam" id="PF07495">
    <property type="entry name" value="Y_Y_Y"/>
    <property type="match status" value="1"/>
</dbReference>
<evidence type="ECO:0000259" key="4">
    <source>
        <dbReference type="Pfam" id="PF06580"/>
    </source>
</evidence>
<dbReference type="GO" id="GO:0016020">
    <property type="term" value="C:membrane"/>
    <property type="evidence" value="ECO:0007669"/>
    <property type="project" value="InterPro"/>
</dbReference>
<dbReference type="GO" id="GO:0000155">
    <property type="term" value="F:phosphorelay sensor kinase activity"/>
    <property type="evidence" value="ECO:0007669"/>
    <property type="project" value="InterPro"/>
</dbReference>
<dbReference type="Gene3D" id="2.130.10.10">
    <property type="entry name" value="YVTN repeat-like/Quinoprotein amine dehydrogenase"/>
    <property type="match status" value="1"/>
</dbReference>
<dbReference type="EMBL" id="CP042435">
    <property type="protein sequence ID" value="QEC68244.1"/>
    <property type="molecule type" value="Genomic_DNA"/>
</dbReference>
<dbReference type="SUPFAM" id="SSF55874">
    <property type="entry name" value="ATPase domain of HSP90 chaperone/DNA topoisomerase II/histidine kinase"/>
    <property type="match status" value="1"/>
</dbReference>